<dbReference type="OrthoDB" id="6627880at2759"/>
<organism evidence="1 2">
    <name type="scientific">Aphis craccivora</name>
    <name type="common">Cowpea aphid</name>
    <dbReference type="NCBI Taxonomy" id="307492"/>
    <lineage>
        <taxon>Eukaryota</taxon>
        <taxon>Metazoa</taxon>
        <taxon>Ecdysozoa</taxon>
        <taxon>Arthropoda</taxon>
        <taxon>Hexapoda</taxon>
        <taxon>Insecta</taxon>
        <taxon>Pterygota</taxon>
        <taxon>Neoptera</taxon>
        <taxon>Paraneoptera</taxon>
        <taxon>Hemiptera</taxon>
        <taxon>Sternorrhyncha</taxon>
        <taxon>Aphidomorpha</taxon>
        <taxon>Aphidoidea</taxon>
        <taxon>Aphididae</taxon>
        <taxon>Aphidini</taxon>
        <taxon>Aphis</taxon>
        <taxon>Aphis</taxon>
    </lineage>
</organism>
<keyword evidence="2" id="KW-1185">Reference proteome</keyword>
<reference evidence="1 2" key="1">
    <citation type="submission" date="2019-08" db="EMBL/GenBank/DDBJ databases">
        <title>Whole genome of Aphis craccivora.</title>
        <authorList>
            <person name="Voronova N.V."/>
            <person name="Shulinski R.S."/>
            <person name="Bandarenka Y.V."/>
            <person name="Zhorov D.G."/>
            <person name="Warner D."/>
        </authorList>
    </citation>
    <scope>NUCLEOTIDE SEQUENCE [LARGE SCALE GENOMIC DNA]</scope>
    <source>
        <strain evidence="1">180601</strain>
        <tissue evidence="1">Whole Body</tissue>
    </source>
</reference>
<sequence length="333" mass="39153">MFLFFCKRLRRKDNLNRFCKVFELQPVSERTLLQQIYLTDLTERVYNTNLRNHPRDDYREFLELTVIFLGGILPNGIHFKKPGAIHHARWMAKAIYSLKIYLFREQFRLTVKEETALINICIFIIRLYIKVWFDPPSAIKAPLQDLTFIKNLLNYTAIDKDISQIAVKKFCGHLWYLSAELCAFAFFDDAVSIDTKRKMVKALNNEESTSELLSTTQRITISPKNANELLEKEIEDFICVKTNNLFKRFAINTDFLKLDPSTWKSNADFQKSIIVLKQIPVINDVAERGVKLIEKYNDKITKDESQKQYLLHVVSDYHKNFPDHKKETLIKSL</sequence>
<gene>
    <name evidence="1" type="ORF">FWK35_00030221</name>
</gene>
<comment type="caution">
    <text evidence="1">The sequence shown here is derived from an EMBL/GenBank/DDBJ whole genome shotgun (WGS) entry which is preliminary data.</text>
</comment>
<protein>
    <submittedName>
        <fullName evidence="1">Uncharacterized protein</fullName>
    </submittedName>
</protein>
<evidence type="ECO:0000313" key="1">
    <source>
        <dbReference type="EMBL" id="KAF0722500.1"/>
    </source>
</evidence>
<dbReference type="EMBL" id="VUJU01009059">
    <property type="protein sequence ID" value="KAF0722500.1"/>
    <property type="molecule type" value="Genomic_DNA"/>
</dbReference>
<dbReference type="PANTHER" id="PTHR46113:SF1">
    <property type="entry name" value="PEPTIDASE M17 LEUCYL AMINOPEPTIDASE N-TERMINAL DOMAIN-CONTAINING PROTEIN"/>
    <property type="match status" value="1"/>
</dbReference>
<name>A0A6G0W621_APHCR</name>
<dbReference type="PANTHER" id="PTHR46113">
    <property type="entry name" value="SNAC DOMAIN-CONTAINING PROTEIN"/>
    <property type="match status" value="1"/>
</dbReference>
<dbReference type="AlphaFoldDB" id="A0A6G0W621"/>
<accession>A0A6G0W621</accession>
<evidence type="ECO:0000313" key="2">
    <source>
        <dbReference type="Proteomes" id="UP000478052"/>
    </source>
</evidence>
<proteinExistence type="predicted"/>
<dbReference type="Proteomes" id="UP000478052">
    <property type="component" value="Unassembled WGS sequence"/>
</dbReference>